<sequence>MEETLTDVVPSTKQLKIGGFSVTSTMTNVEVIRSKRWDVAVYDWEVRVLPKYFSTVERCDCVALYLHLCSEAPTHSTVKAKISCRLIDSSGKLKPYLGATEPCVVFKHSGEVKYLVFLVKRDTIHSPGYLQDDSLIVECTLTVLRVFSDRSCTAGRPENDLTLSSGLHNHLGELLQKGTGADVTFLVSGESFVAHKDMLASRSPVFMAEFFGHMKEKHSQDVEIEDMEASVFEAMLRFIYTDSAPALDRQEDGATLAQHLLVAADRYGIGRLKIICEQELYDGIGVETAASTLALAEQHTCSRLKSKCLQLISTKLEAFMSTEGYKSILMGSCPSFLSDLLKAVHGRRN</sequence>
<evidence type="ECO:0000313" key="5">
    <source>
        <dbReference type="EMBL" id="GJM97722.1"/>
    </source>
</evidence>
<dbReference type="GO" id="GO:0016567">
    <property type="term" value="P:protein ubiquitination"/>
    <property type="evidence" value="ECO:0007669"/>
    <property type="project" value="InterPro"/>
</dbReference>
<evidence type="ECO:0000259" key="4">
    <source>
        <dbReference type="PROSITE" id="PS50144"/>
    </source>
</evidence>
<dbReference type="AlphaFoldDB" id="A0AAV5CI04"/>
<evidence type="ECO:0000259" key="3">
    <source>
        <dbReference type="PROSITE" id="PS50097"/>
    </source>
</evidence>
<dbReference type="CDD" id="cd00121">
    <property type="entry name" value="MATH"/>
    <property type="match status" value="1"/>
</dbReference>
<gene>
    <name evidence="5" type="primary">ga14671</name>
    <name evidence="5" type="ORF">PR202_ga14671</name>
</gene>
<dbReference type="InterPro" id="IPR011333">
    <property type="entry name" value="SKP1/BTB/POZ_sf"/>
</dbReference>
<organism evidence="5 6">
    <name type="scientific">Eleusine coracana subsp. coracana</name>
    <dbReference type="NCBI Taxonomy" id="191504"/>
    <lineage>
        <taxon>Eukaryota</taxon>
        <taxon>Viridiplantae</taxon>
        <taxon>Streptophyta</taxon>
        <taxon>Embryophyta</taxon>
        <taxon>Tracheophyta</taxon>
        <taxon>Spermatophyta</taxon>
        <taxon>Magnoliopsida</taxon>
        <taxon>Liliopsida</taxon>
        <taxon>Poales</taxon>
        <taxon>Poaceae</taxon>
        <taxon>PACMAD clade</taxon>
        <taxon>Chloridoideae</taxon>
        <taxon>Cynodonteae</taxon>
        <taxon>Eleusininae</taxon>
        <taxon>Eleusine</taxon>
    </lineage>
</organism>
<dbReference type="SMART" id="SM00225">
    <property type="entry name" value="BTB"/>
    <property type="match status" value="1"/>
</dbReference>
<protein>
    <recommendedName>
        <fullName evidence="7">BTB domain-containing protein</fullName>
    </recommendedName>
</protein>
<dbReference type="EMBL" id="BQKI01000007">
    <property type="protein sequence ID" value="GJM97722.1"/>
    <property type="molecule type" value="Genomic_DNA"/>
</dbReference>
<dbReference type="Gene3D" id="3.30.710.10">
    <property type="entry name" value="Potassium Channel Kv1.1, Chain A"/>
    <property type="match status" value="1"/>
</dbReference>
<comment type="similarity">
    <text evidence="2">Belongs to the Tdpoz family.</text>
</comment>
<reference evidence="5" key="2">
    <citation type="submission" date="2021-12" db="EMBL/GenBank/DDBJ databases">
        <title>Resequencing data analysis of finger millet.</title>
        <authorList>
            <person name="Hatakeyama M."/>
            <person name="Aluri S."/>
            <person name="Balachadran M.T."/>
            <person name="Sivarajan S.R."/>
            <person name="Poveda L."/>
            <person name="Shimizu-Inatsugi R."/>
            <person name="Schlapbach R."/>
            <person name="Sreeman S.M."/>
            <person name="Shimizu K.K."/>
        </authorList>
    </citation>
    <scope>NUCLEOTIDE SEQUENCE</scope>
</reference>
<dbReference type="InterPro" id="IPR045005">
    <property type="entry name" value="BPM1-6"/>
</dbReference>
<keyword evidence="6" id="KW-1185">Reference proteome</keyword>
<dbReference type="InterPro" id="IPR056423">
    <property type="entry name" value="BACK_BPM_SPOP"/>
</dbReference>
<reference evidence="5" key="1">
    <citation type="journal article" date="2018" name="DNA Res.">
        <title>Multiple hybrid de novo genome assembly of finger millet, an orphan allotetraploid crop.</title>
        <authorList>
            <person name="Hatakeyama M."/>
            <person name="Aluri S."/>
            <person name="Balachadran M.T."/>
            <person name="Sivarajan S.R."/>
            <person name="Patrignani A."/>
            <person name="Gruter S."/>
            <person name="Poveda L."/>
            <person name="Shimizu-Inatsugi R."/>
            <person name="Baeten J."/>
            <person name="Francoijs K.J."/>
            <person name="Nataraja K.N."/>
            <person name="Reddy Y.A.N."/>
            <person name="Phadnis S."/>
            <person name="Ravikumar R.L."/>
            <person name="Schlapbach R."/>
            <person name="Sreeman S.M."/>
            <person name="Shimizu K.K."/>
        </authorList>
    </citation>
    <scope>NUCLEOTIDE SEQUENCE</scope>
</reference>
<comment type="caution">
    <text evidence="5">The sequence shown here is derived from an EMBL/GenBank/DDBJ whole genome shotgun (WGS) entry which is preliminary data.</text>
</comment>
<evidence type="ECO:0000256" key="1">
    <source>
        <dbReference type="ARBA" id="ARBA00004906"/>
    </source>
</evidence>
<dbReference type="InterPro" id="IPR000210">
    <property type="entry name" value="BTB/POZ_dom"/>
</dbReference>
<name>A0AAV5CI04_ELECO</name>
<dbReference type="PANTHER" id="PTHR26379:SF180">
    <property type="entry name" value="TRAF TRANSCRIPTION FACTOR"/>
    <property type="match status" value="1"/>
</dbReference>
<evidence type="ECO:0000313" key="6">
    <source>
        <dbReference type="Proteomes" id="UP001054889"/>
    </source>
</evidence>
<proteinExistence type="inferred from homology"/>
<dbReference type="SUPFAM" id="SSF49599">
    <property type="entry name" value="TRAF domain-like"/>
    <property type="match status" value="1"/>
</dbReference>
<dbReference type="InterPro" id="IPR002083">
    <property type="entry name" value="MATH/TRAF_dom"/>
</dbReference>
<comment type="pathway">
    <text evidence="1">Protein modification; protein ubiquitination.</text>
</comment>
<dbReference type="PROSITE" id="PS50144">
    <property type="entry name" value="MATH"/>
    <property type="match status" value="1"/>
</dbReference>
<dbReference type="PANTHER" id="PTHR26379">
    <property type="entry name" value="BTB/POZ AND MATH DOMAIN-CONTAINING PROTEIN 1"/>
    <property type="match status" value="1"/>
</dbReference>
<dbReference type="Pfam" id="PF22486">
    <property type="entry name" value="MATH_2"/>
    <property type="match status" value="1"/>
</dbReference>
<accession>A0AAV5CI04</accession>
<dbReference type="Pfam" id="PF24570">
    <property type="entry name" value="BACK_BPM_SPOP"/>
    <property type="match status" value="1"/>
</dbReference>
<dbReference type="InterPro" id="IPR008974">
    <property type="entry name" value="TRAF-like"/>
</dbReference>
<evidence type="ECO:0008006" key="7">
    <source>
        <dbReference type="Google" id="ProtNLM"/>
    </source>
</evidence>
<evidence type="ECO:0000256" key="2">
    <source>
        <dbReference type="ARBA" id="ARBA00010846"/>
    </source>
</evidence>
<feature type="domain" description="MATH" evidence="4">
    <location>
        <begin position="10"/>
        <end position="141"/>
    </location>
</feature>
<dbReference type="Gene3D" id="2.60.210.10">
    <property type="entry name" value="Apoptosis, Tumor Necrosis Factor Receptor Associated Protein 2, Chain A"/>
    <property type="match status" value="1"/>
</dbReference>
<dbReference type="Pfam" id="PF00651">
    <property type="entry name" value="BTB"/>
    <property type="match status" value="1"/>
</dbReference>
<dbReference type="PROSITE" id="PS50097">
    <property type="entry name" value="BTB"/>
    <property type="match status" value="1"/>
</dbReference>
<dbReference type="Gene3D" id="1.25.40.420">
    <property type="match status" value="1"/>
</dbReference>
<dbReference type="Proteomes" id="UP001054889">
    <property type="component" value="Unassembled WGS sequence"/>
</dbReference>
<dbReference type="SUPFAM" id="SSF54695">
    <property type="entry name" value="POZ domain"/>
    <property type="match status" value="1"/>
</dbReference>
<feature type="domain" description="BTB" evidence="3">
    <location>
        <begin position="181"/>
        <end position="248"/>
    </location>
</feature>